<name>A0AAP0L8C0_9MAGN</name>
<keyword evidence="2" id="KW-1185">Reference proteome</keyword>
<dbReference type="AlphaFoldDB" id="A0AAP0L8C0"/>
<gene>
    <name evidence="1" type="ORF">Scep_000176</name>
</gene>
<organism evidence="1 2">
    <name type="scientific">Stephania cephalantha</name>
    <dbReference type="NCBI Taxonomy" id="152367"/>
    <lineage>
        <taxon>Eukaryota</taxon>
        <taxon>Viridiplantae</taxon>
        <taxon>Streptophyta</taxon>
        <taxon>Embryophyta</taxon>
        <taxon>Tracheophyta</taxon>
        <taxon>Spermatophyta</taxon>
        <taxon>Magnoliopsida</taxon>
        <taxon>Ranunculales</taxon>
        <taxon>Menispermaceae</taxon>
        <taxon>Menispermoideae</taxon>
        <taxon>Cissampelideae</taxon>
        <taxon>Stephania</taxon>
    </lineage>
</organism>
<sequence length="58" mass="6960">MENFEIKHLCSYPSSNFQVLDKVLVQFSNVMDSLCWFFELARARKHSFMGLLVDFQRR</sequence>
<evidence type="ECO:0000313" key="2">
    <source>
        <dbReference type="Proteomes" id="UP001419268"/>
    </source>
</evidence>
<evidence type="ECO:0000313" key="1">
    <source>
        <dbReference type="EMBL" id="KAK9164985.1"/>
    </source>
</evidence>
<reference evidence="1 2" key="1">
    <citation type="submission" date="2024-01" db="EMBL/GenBank/DDBJ databases">
        <title>Genome assemblies of Stephania.</title>
        <authorList>
            <person name="Yang L."/>
        </authorList>
    </citation>
    <scope>NUCLEOTIDE SEQUENCE [LARGE SCALE GENOMIC DNA]</scope>
    <source>
        <strain evidence="1">JXDWG</strain>
        <tissue evidence="1">Leaf</tissue>
    </source>
</reference>
<proteinExistence type="predicted"/>
<comment type="caution">
    <text evidence="1">The sequence shown here is derived from an EMBL/GenBank/DDBJ whole genome shotgun (WGS) entry which is preliminary data.</text>
</comment>
<dbReference type="EMBL" id="JBBNAG010000001">
    <property type="protein sequence ID" value="KAK9164985.1"/>
    <property type="molecule type" value="Genomic_DNA"/>
</dbReference>
<accession>A0AAP0L8C0</accession>
<protein>
    <submittedName>
        <fullName evidence="1">Uncharacterized protein</fullName>
    </submittedName>
</protein>
<dbReference type="Proteomes" id="UP001419268">
    <property type="component" value="Unassembled WGS sequence"/>
</dbReference>